<name>A0A4C1XJ93_EUMVA</name>
<dbReference type="AlphaFoldDB" id="A0A4C1XJ93"/>
<comment type="caution">
    <text evidence="1">The sequence shown here is derived from an EMBL/GenBank/DDBJ whole genome shotgun (WGS) entry which is preliminary data.</text>
</comment>
<sequence length="210" mass="23397">MPCESSLSFSRCLPQEGVGFSFISSSKEIFEIEQRNMCTTILRLREKKKFFIMNYFVGPDALEESIGLSFVFMMLAQKNSPIGTCNTSFEEVTQARRTASADWWITPGTAGMRPRDLFTTSRDYRESVGVYVDTKRSSLFIWRKASIILFLKLGGGYIADRPEGRGVGVGGRAVTSSRRRLGNLVCKSNQALAARPFPCTYSLPLGDALV</sequence>
<proteinExistence type="predicted"/>
<dbReference type="EMBL" id="BGZK01000857">
    <property type="protein sequence ID" value="GBP63062.1"/>
    <property type="molecule type" value="Genomic_DNA"/>
</dbReference>
<protein>
    <submittedName>
        <fullName evidence="1">Uncharacterized protein</fullName>
    </submittedName>
</protein>
<organism evidence="1 2">
    <name type="scientific">Eumeta variegata</name>
    <name type="common">Bagworm moth</name>
    <name type="synonym">Eumeta japonica</name>
    <dbReference type="NCBI Taxonomy" id="151549"/>
    <lineage>
        <taxon>Eukaryota</taxon>
        <taxon>Metazoa</taxon>
        <taxon>Ecdysozoa</taxon>
        <taxon>Arthropoda</taxon>
        <taxon>Hexapoda</taxon>
        <taxon>Insecta</taxon>
        <taxon>Pterygota</taxon>
        <taxon>Neoptera</taxon>
        <taxon>Endopterygota</taxon>
        <taxon>Lepidoptera</taxon>
        <taxon>Glossata</taxon>
        <taxon>Ditrysia</taxon>
        <taxon>Tineoidea</taxon>
        <taxon>Psychidae</taxon>
        <taxon>Oiketicinae</taxon>
        <taxon>Eumeta</taxon>
    </lineage>
</organism>
<gene>
    <name evidence="1" type="ORF">EVAR_87434_1</name>
</gene>
<reference evidence="1 2" key="1">
    <citation type="journal article" date="2019" name="Commun. Biol.">
        <title>The bagworm genome reveals a unique fibroin gene that provides high tensile strength.</title>
        <authorList>
            <person name="Kono N."/>
            <person name="Nakamura H."/>
            <person name="Ohtoshi R."/>
            <person name="Tomita M."/>
            <person name="Numata K."/>
            <person name="Arakawa K."/>
        </authorList>
    </citation>
    <scope>NUCLEOTIDE SEQUENCE [LARGE SCALE GENOMIC DNA]</scope>
</reference>
<dbReference type="Proteomes" id="UP000299102">
    <property type="component" value="Unassembled WGS sequence"/>
</dbReference>
<evidence type="ECO:0000313" key="2">
    <source>
        <dbReference type="Proteomes" id="UP000299102"/>
    </source>
</evidence>
<keyword evidence="2" id="KW-1185">Reference proteome</keyword>
<accession>A0A4C1XJ93</accession>
<evidence type="ECO:0000313" key="1">
    <source>
        <dbReference type="EMBL" id="GBP63062.1"/>
    </source>
</evidence>